<dbReference type="InterPro" id="IPR041881">
    <property type="entry name" value="PqqD_sf"/>
</dbReference>
<evidence type="ECO:0000313" key="1">
    <source>
        <dbReference type="EMBL" id="SEF17112.1"/>
    </source>
</evidence>
<dbReference type="EMBL" id="FNUC01000004">
    <property type="protein sequence ID" value="SEF17112.1"/>
    <property type="molecule type" value="Genomic_DNA"/>
</dbReference>
<dbReference type="Gene3D" id="1.10.10.1150">
    <property type="entry name" value="Coenzyme PQQ synthesis protein D (PqqD)"/>
    <property type="match status" value="1"/>
</dbReference>
<sequence length="87" mass="9583">MKLRTNSVSWREIDGETVILDLSSSTYLKTNAAGSTIMRLLAEERTTAELADGLVEEYGIPAEQATADTETFVAMLRERNLLETADS</sequence>
<dbReference type="AlphaFoldDB" id="A0A1H5PTC0"/>
<dbReference type="RefSeq" id="WP_069112553.1">
    <property type="nucleotide sequence ID" value="NZ_FNUC01000004.1"/>
</dbReference>
<organism evidence="1 2">
    <name type="scientific">Jiangella alba</name>
    <dbReference type="NCBI Taxonomy" id="561176"/>
    <lineage>
        <taxon>Bacteria</taxon>
        <taxon>Bacillati</taxon>
        <taxon>Actinomycetota</taxon>
        <taxon>Actinomycetes</taxon>
        <taxon>Jiangellales</taxon>
        <taxon>Jiangellaceae</taxon>
        <taxon>Jiangella</taxon>
    </lineage>
</organism>
<protein>
    <submittedName>
        <fullName evidence="1">Coenzyme PQQ synthesis protein D (PqqD)</fullName>
    </submittedName>
</protein>
<evidence type="ECO:0000313" key="2">
    <source>
        <dbReference type="Proteomes" id="UP000181980"/>
    </source>
</evidence>
<reference evidence="2" key="1">
    <citation type="submission" date="2016-10" db="EMBL/GenBank/DDBJ databases">
        <authorList>
            <person name="Varghese N."/>
            <person name="Submissions S."/>
        </authorList>
    </citation>
    <scope>NUCLEOTIDE SEQUENCE [LARGE SCALE GENOMIC DNA]</scope>
    <source>
        <strain evidence="2">DSM 45237</strain>
    </source>
</reference>
<name>A0A1H5PTC0_9ACTN</name>
<dbReference type="Proteomes" id="UP000181980">
    <property type="component" value="Unassembled WGS sequence"/>
</dbReference>
<dbReference type="OrthoDB" id="3830900at2"/>
<keyword evidence="2" id="KW-1185">Reference proteome</keyword>
<proteinExistence type="predicted"/>
<dbReference type="STRING" id="561176.SAMN04488561_5706"/>
<dbReference type="Pfam" id="PF05402">
    <property type="entry name" value="PqqD"/>
    <property type="match status" value="1"/>
</dbReference>
<dbReference type="InterPro" id="IPR008792">
    <property type="entry name" value="PQQD"/>
</dbReference>
<accession>A0A1H5PTC0</accession>
<gene>
    <name evidence="1" type="ORF">SAMN04488561_5706</name>
</gene>